<dbReference type="RefSeq" id="WP_132127066.1">
    <property type="nucleotide sequence ID" value="NZ_BAND01000068.1"/>
</dbReference>
<dbReference type="Proteomes" id="UP000019760">
    <property type="component" value="Unassembled WGS sequence"/>
</dbReference>
<reference evidence="2" key="1">
    <citation type="journal article" date="2014" name="FEMS Microbiol. Lett.">
        <title>Draft Genomic DNA Sequence of the Facultatively Methylotrophic Bacterium Acidomonas methanolica type strain MB58.</title>
        <authorList>
            <person name="Higashiura N."/>
            <person name="Hadano H."/>
            <person name="Hirakawa H."/>
            <person name="Matsutani M."/>
            <person name="Takabe S."/>
            <person name="Matsushita K."/>
            <person name="Azuma Y."/>
        </authorList>
    </citation>
    <scope>NUCLEOTIDE SEQUENCE [LARGE SCALE GENOMIC DNA]</scope>
    <source>
        <strain evidence="2">MB58</strain>
    </source>
</reference>
<dbReference type="AlphaFoldDB" id="A0A023D601"/>
<evidence type="ECO:0000313" key="2">
    <source>
        <dbReference type="Proteomes" id="UP000019760"/>
    </source>
</evidence>
<dbReference type="OrthoDB" id="9977238at2"/>
<keyword evidence="2" id="KW-1185">Reference proteome</keyword>
<comment type="caution">
    <text evidence="1">The sequence shown here is derived from an EMBL/GenBank/DDBJ whole genome shotgun (WGS) entry which is preliminary data.</text>
</comment>
<accession>A0A023D601</accession>
<sequence>MSKNIKSAKPVFVTADVLELRANLNGYTRSRRLLNECRLLNGNYLTIAVSQPFGGVVGEHNGKVQRGQHQRAYLIETTDGYFHKKDGENVIQIHAEVHSIVWKKSKNANFTRKIEELEALLDFMLDRDKYRLSNGNYLTIFEKAASEKWTELTSKLLIVETTDGDFNGEQQGNFVKIHAEVSVYRDRKKALVSAHSLQVRFLAEDARTAIFRARRAEKARAARRAKAA</sequence>
<name>A0A023D601_ACIMT</name>
<gene>
    <name evidence="1" type="ORF">Amme_068_010</name>
</gene>
<protein>
    <submittedName>
        <fullName evidence="1">Uncharacterized protein</fullName>
    </submittedName>
</protein>
<evidence type="ECO:0000313" key="1">
    <source>
        <dbReference type="EMBL" id="GAJ29577.1"/>
    </source>
</evidence>
<reference evidence="1 2" key="2">
    <citation type="journal article" date="2014" name="FEMS Microbiol. Lett.">
        <title>Draft genomic DNA sequence of the facultatively methylotrophic bacterium Acidomonas methanolica type strain MB58.</title>
        <authorList>
            <person name="Higashiura N."/>
            <person name="Hadano H."/>
            <person name="Hirakawa H."/>
            <person name="Matsutani M."/>
            <person name="Takabe S."/>
            <person name="Matsushita K."/>
            <person name="Azuma Y."/>
        </authorList>
    </citation>
    <scope>NUCLEOTIDE SEQUENCE [LARGE SCALE GENOMIC DNA]</scope>
    <source>
        <strain evidence="1 2">MB58</strain>
    </source>
</reference>
<proteinExistence type="predicted"/>
<organism evidence="1 2">
    <name type="scientific">Acidomonas methanolica NBRC 104435</name>
    <dbReference type="NCBI Taxonomy" id="1231351"/>
    <lineage>
        <taxon>Bacteria</taxon>
        <taxon>Pseudomonadati</taxon>
        <taxon>Pseudomonadota</taxon>
        <taxon>Alphaproteobacteria</taxon>
        <taxon>Acetobacterales</taxon>
        <taxon>Acetobacteraceae</taxon>
        <taxon>Acidomonas</taxon>
    </lineage>
</organism>
<dbReference type="EMBL" id="BAND01000068">
    <property type="protein sequence ID" value="GAJ29577.1"/>
    <property type="molecule type" value="Genomic_DNA"/>
</dbReference>